<keyword evidence="1" id="KW-1133">Transmembrane helix</keyword>
<dbReference type="eggNOG" id="COG1511">
    <property type="taxonomic scope" value="Bacteria"/>
</dbReference>
<feature type="transmembrane region" description="Helical" evidence="1">
    <location>
        <begin position="250"/>
        <end position="270"/>
    </location>
</feature>
<name>L7KIS2_9ACTN</name>
<dbReference type="STRING" id="1220583.GOACH_05_03500"/>
<evidence type="ECO:0000256" key="1">
    <source>
        <dbReference type="SAM" id="Phobius"/>
    </source>
</evidence>
<keyword evidence="1" id="KW-0472">Membrane</keyword>
<gene>
    <name evidence="2" type="ORF">GOACH_05_03500</name>
</gene>
<dbReference type="AlphaFoldDB" id="L7KIS2"/>
<proteinExistence type="predicted"/>
<feature type="transmembrane region" description="Helical" evidence="1">
    <location>
        <begin position="193"/>
        <end position="215"/>
    </location>
</feature>
<keyword evidence="1" id="KW-0812">Transmembrane</keyword>
<feature type="transmembrane region" description="Helical" evidence="1">
    <location>
        <begin position="162"/>
        <end position="186"/>
    </location>
</feature>
<feature type="transmembrane region" description="Helical" evidence="1">
    <location>
        <begin position="307"/>
        <end position="327"/>
    </location>
</feature>
<accession>L7KIS2</accession>
<organism evidence="2 3">
    <name type="scientific">Gordonia aichiensis NBRC 108223</name>
    <dbReference type="NCBI Taxonomy" id="1220583"/>
    <lineage>
        <taxon>Bacteria</taxon>
        <taxon>Bacillati</taxon>
        <taxon>Actinomycetota</taxon>
        <taxon>Actinomycetes</taxon>
        <taxon>Mycobacteriales</taxon>
        <taxon>Gordoniaceae</taxon>
        <taxon>Gordonia</taxon>
    </lineage>
</organism>
<evidence type="ECO:0000313" key="2">
    <source>
        <dbReference type="EMBL" id="GAC48479.1"/>
    </source>
</evidence>
<comment type="caution">
    <text evidence="2">The sequence shown here is derived from an EMBL/GenBank/DDBJ whole genome shotgun (WGS) entry which is preliminary data.</text>
</comment>
<dbReference type="Proteomes" id="UP000010988">
    <property type="component" value="Unassembled WGS sequence"/>
</dbReference>
<protein>
    <recommendedName>
        <fullName evidence="4">ABC transporter permease</fullName>
    </recommendedName>
</protein>
<keyword evidence="3" id="KW-1185">Reference proteome</keyword>
<dbReference type="EMBL" id="BANR01000005">
    <property type="protein sequence ID" value="GAC48479.1"/>
    <property type="molecule type" value="Genomic_DNA"/>
</dbReference>
<reference evidence="2 3" key="1">
    <citation type="submission" date="2012-12" db="EMBL/GenBank/DDBJ databases">
        <title>Whole genome shotgun sequence of Gordonia aichiensis NBRC 108223.</title>
        <authorList>
            <person name="Isaki-Nakamura S."/>
            <person name="Hosoyama A."/>
            <person name="Tsuchikane K."/>
            <person name="Ando Y."/>
            <person name="Baba S."/>
            <person name="Ohji S."/>
            <person name="Hamada M."/>
            <person name="Tamura T."/>
            <person name="Yamazoe A."/>
            <person name="Yamazaki S."/>
            <person name="Fujita N."/>
        </authorList>
    </citation>
    <scope>NUCLEOTIDE SEQUENCE [LARGE SCALE GENOMIC DNA]</scope>
    <source>
        <strain evidence="2 3">NBRC 108223</strain>
    </source>
</reference>
<sequence>MGGDVTIDHIPDTSATLDTSARTGPPVGVKVIAVVIGTAVLLSVMVTMFALPAARSAPHHIPIGVVGSAQAADEIGDLVGESFDVTSYSDGSAARDAIESREVYGALVVSPGSELTVLVASAASPTVATMIETMGQRVADATHTGHRVIDVRSFPSKDPHGAGLAAGALPLALGGWISAMVIMLVIPSAGGRIVAALGVSVVGGFALVAILQFVVGTFDGNYWLTSAAGMLGIAATCFAVLGLREALGGAGLVVAAIALILLGNPLSGLASAPEMLPTPWGAVGQHLPPGATGSLLRDVVFFDGNAITRPLVVLFCWLLGGILLYGFGLMRERRTHIADVDVVEFGYRETADA</sequence>
<feature type="transmembrane region" description="Helical" evidence="1">
    <location>
        <begin position="31"/>
        <end position="51"/>
    </location>
</feature>
<feature type="transmembrane region" description="Helical" evidence="1">
    <location>
        <begin position="221"/>
        <end position="243"/>
    </location>
</feature>
<evidence type="ECO:0000313" key="3">
    <source>
        <dbReference type="Proteomes" id="UP000010988"/>
    </source>
</evidence>
<evidence type="ECO:0008006" key="4">
    <source>
        <dbReference type="Google" id="ProtNLM"/>
    </source>
</evidence>